<dbReference type="PROSITE" id="PS00027">
    <property type="entry name" value="HOMEOBOX_1"/>
    <property type="match status" value="1"/>
</dbReference>
<dbReference type="InterPro" id="IPR001356">
    <property type="entry name" value="HD"/>
</dbReference>
<feature type="coiled-coil region" evidence="11">
    <location>
        <begin position="143"/>
        <end position="191"/>
    </location>
</feature>
<evidence type="ECO:0000313" key="17">
    <source>
        <dbReference type="Proteomes" id="UP000002051"/>
    </source>
</evidence>
<dbReference type="GO" id="GO:0043565">
    <property type="term" value="F:sequence-specific DNA binding"/>
    <property type="evidence" value="ECO:0000318"/>
    <property type="project" value="GO_Central"/>
</dbReference>
<evidence type="ECO:0000256" key="1">
    <source>
        <dbReference type="ARBA" id="ARBA00004123"/>
    </source>
</evidence>
<dbReference type="InterPro" id="IPR009057">
    <property type="entry name" value="Homeodomain-like_sf"/>
</dbReference>
<dbReference type="EMBL" id="CM001222">
    <property type="protein sequence ID" value="KEH24992.1"/>
    <property type="molecule type" value="Genomic_DNA"/>
</dbReference>
<keyword evidence="11" id="KW-0175">Coiled coil</keyword>
<protein>
    <recommendedName>
        <fullName evidence="10">Homeobox-leucine zipper protein</fullName>
    </recommendedName>
    <alternativeName>
        <fullName evidence="10">HD-ZIP protein</fullName>
    </alternativeName>
    <alternativeName>
        <fullName evidence="10">Homeodomain transcription factor</fullName>
    </alternativeName>
</protein>
<dbReference type="SUPFAM" id="SSF46689">
    <property type="entry name" value="Homeodomain-like"/>
    <property type="match status" value="1"/>
</dbReference>
<evidence type="ECO:0000256" key="9">
    <source>
        <dbReference type="RuleBase" id="RU000682"/>
    </source>
</evidence>
<dbReference type="Pfam" id="PF00046">
    <property type="entry name" value="Homeodomain"/>
    <property type="match status" value="1"/>
</dbReference>
<dbReference type="STRING" id="3880.A0A072U5Q1"/>
<evidence type="ECO:0000256" key="11">
    <source>
        <dbReference type="SAM" id="Coils"/>
    </source>
</evidence>
<keyword evidence="6 8" id="KW-0539">Nucleus</keyword>
<feature type="compositionally biased region" description="Low complexity" evidence="12">
    <location>
        <begin position="207"/>
        <end position="224"/>
    </location>
</feature>
<reference evidence="15" key="4">
    <citation type="journal article" date="2018" name="Nat. Plants">
        <title>Whole-genome landscape of Medicago truncatula symbiotic genes.</title>
        <authorList>
            <person name="Pecrix Y."/>
            <person name="Gamas P."/>
            <person name="Carrere S."/>
        </authorList>
    </citation>
    <scope>NUCLEOTIDE SEQUENCE</scope>
    <source>
        <tissue evidence="15">Leaves</tissue>
    </source>
</reference>
<evidence type="ECO:0000256" key="5">
    <source>
        <dbReference type="ARBA" id="ARBA00023163"/>
    </source>
</evidence>
<reference evidence="14 17" key="2">
    <citation type="journal article" date="2014" name="BMC Genomics">
        <title>An improved genome release (version Mt4.0) for the model legume Medicago truncatula.</title>
        <authorList>
            <person name="Tang H."/>
            <person name="Krishnakumar V."/>
            <person name="Bidwell S."/>
            <person name="Rosen B."/>
            <person name="Chan A."/>
            <person name="Zhou S."/>
            <person name="Gentzbittel L."/>
            <person name="Childs K.L."/>
            <person name="Yandell M."/>
            <person name="Gundlach H."/>
            <person name="Mayer K.F."/>
            <person name="Schwartz D.C."/>
            <person name="Town C.D."/>
        </authorList>
    </citation>
    <scope>GENOME REANNOTATION</scope>
    <source>
        <strain evidence="14">A17</strain>
        <strain evidence="16 17">cv. Jemalong A17</strain>
    </source>
</reference>
<evidence type="ECO:0000256" key="4">
    <source>
        <dbReference type="ARBA" id="ARBA00023155"/>
    </source>
</evidence>
<dbReference type="HOGENOM" id="CLU_060842_4_0_1"/>
<evidence type="ECO:0000256" key="10">
    <source>
        <dbReference type="RuleBase" id="RU369038"/>
    </source>
</evidence>
<evidence type="ECO:0000259" key="13">
    <source>
        <dbReference type="PROSITE" id="PS50071"/>
    </source>
</evidence>
<feature type="region of interest" description="Disordered" evidence="12">
    <location>
        <begin position="204"/>
        <end position="229"/>
    </location>
</feature>
<organism evidence="14 17">
    <name type="scientific">Medicago truncatula</name>
    <name type="common">Barrel medic</name>
    <name type="synonym">Medicago tribuloides</name>
    <dbReference type="NCBI Taxonomy" id="3880"/>
    <lineage>
        <taxon>Eukaryota</taxon>
        <taxon>Viridiplantae</taxon>
        <taxon>Streptophyta</taxon>
        <taxon>Embryophyta</taxon>
        <taxon>Tracheophyta</taxon>
        <taxon>Spermatophyta</taxon>
        <taxon>Magnoliopsida</taxon>
        <taxon>eudicotyledons</taxon>
        <taxon>Gunneridae</taxon>
        <taxon>Pentapetalae</taxon>
        <taxon>rosids</taxon>
        <taxon>fabids</taxon>
        <taxon>Fabales</taxon>
        <taxon>Fabaceae</taxon>
        <taxon>Papilionoideae</taxon>
        <taxon>50 kb inversion clade</taxon>
        <taxon>NPAAA clade</taxon>
        <taxon>Hologalegina</taxon>
        <taxon>IRL clade</taxon>
        <taxon>Trifolieae</taxon>
        <taxon>Medicago</taxon>
    </lineage>
</organism>
<dbReference type="FunFam" id="1.10.10.60:FF:000200">
    <property type="entry name" value="Homeobox-leucine zipper protein ATHB-13"/>
    <property type="match status" value="1"/>
</dbReference>
<comment type="subcellular location">
    <subcellularLocation>
        <location evidence="1 8 9">Nucleus</location>
    </subcellularLocation>
</comment>
<comment type="similarity">
    <text evidence="7 10">Belongs to the HD-ZIP homeobox family. Class I subfamily.</text>
</comment>
<dbReference type="InterPro" id="IPR045224">
    <property type="entry name" value="HDZip_class_I_plant"/>
</dbReference>
<dbReference type="InterPro" id="IPR000047">
    <property type="entry name" value="HTH_motif"/>
</dbReference>
<evidence type="ECO:0000313" key="15">
    <source>
        <dbReference type="EMBL" id="RHN50031.1"/>
    </source>
</evidence>
<dbReference type="CDD" id="cd00086">
    <property type="entry name" value="homeodomain"/>
    <property type="match status" value="1"/>
</dbReference>
<dbReference type="EMBL" id="PSQE01000006">
    <property type="protein sequence ID" value="RHN50031.1"/>
    <property type="molecule type" value="Genomic_DNA"/>
</dbReference>
<dbReference type="InterPro" id="IPR003106">
    <property type="entry name" value="Leu_zip_homeo"/>
</dbReference>
<feature type="domain" description="Homeobox" evidence="13">
    <location>
        <begin position="91"/>
        <end position="151"/>
    </location>
</feature>
<sequence length="277" mass="31940">MAFPPSHTFIFQTHEDHHHENILSSSTSLNSYPSFPPHQHFQGSGSNGGASFMMKRSMSFSGIESNHINTNKCDELVHGDEDQLSDEEGYSQMGEKKKRLSLEQVKALEKSFEIGNKLEPERKMQLAKALGLQPRQVAIWFQNRRARWKTKQLEKEYEVLKKQFDSLKADNNTLKAQNNKLHAELQTLKKRDCFENGTISLKKENEGSWSNGSDNSSDMNLDLSRTPNSLKPTSMTQLLQCSSRSDLQDESFCNMFNNIDEQQSLWPWTDHQQHQFR</sequence>
<dbReference type="InterPro" id="IPR017970">
    <property type="entry name" value="Homeobox_CS"/>
</dbReference>
<dbReference type="PANTHER" id="PTHR24326">
    <property type="entry name" value="HOMEOBOX-LEUCINE ZIPPER PROTEIN"/>
    <property type="match status" value="1"/>
</dbReference>
<evidence type="ECO:0000256" key="12">
    <source>
        <dbReference type="SAM" id="MobiDB-lite"/>
    </source>
</evidence>
<dbReference type="PANTHER" id="PTHR24326:SF585">
    <property type="entry name" value="HOMEOBOX-LEUCINE ZIPPER PROTEIN"/>
    <property type="match status" value="1"/>
</dbReference>
<evidence type="ECO:0000256" key="6">
    <source>
        <dbReference type="ARBA" id="ARBA00023242"/>
    </source>
</evidence>
<feature type="DNA-binding region" description="Homeobox" evidence="8">
    <location>
        <begin position="93"/>
        <end position="152"/>
    </location>
</feature>
<gene>
    <name evidence="16" type="primary">25495292</name>
    <name evidence="14" type="ordered locus">MTR_6g011610</name>
    <name evidence="15" type="ORF">MtrunA17_Chr6g0453021</name>
</gene>
<keyword evidence="17" id="KW-1185">Reference proteome</keyword>
<proteinExistence type="inferred from homology"/>
<accession>A0A072U5Q1</accession>
<dbReference type="Proteomes" id="UP000265566">
    <property type="component" value="Chromosome 6"/>
</dbReference>
<evidence type="ECO:0000256" key="7">
    <source>
        <dbReference type="ARBA" id="ARBA00025748"/>
    </source>
</evidence>
<keyword evidence="2 10" id="KW-0805">Transcription regulation</keyword>
<dbReference type="KEGG" id="mtr:25495292"/>
<dbReference type="PROSITE" id="PS50071">
    <property type="entry name" value="HOMEOBOX_2"/>
    <property type="match status" value="1"/>
</dbReference>
<dbReference type="Gene3D" id="1.10.10.60">
    <property type="entry name" value="Homeodomain-like"/>
    <property type="match status" value="1"/>
</dbReference>
<keyword evidence="3 8" id="KW-0238">DNA-binding</keyword>
<dbReference type="Pfam" id="PF02183">
    <property type="entry name" value="HALZ"/>
    <property type="match status" value="1"/>
</dbReference>
<dbReference type="GO" id="GO:0000981">
    <property type="term" value="F:DNA-binding transcription factor activity, RNA polymerase II-specific"/>
    <property type="evidence" value="ECO:0007669"/>
    <property type="project" value="UniProtKB-UniRule"/>
</dbReference>
<dbReference type="Proteomes" id="UP000002051">
    <property type="component" value="Chromosome 6"/>
</dbReference>
<evidence type="ECO:0000313" key="14">
    <source>
        <dbReference type="EMBL" id="KEH24992.1"/>
    </source>
</evidence>
<keyword evidence="5 10" id="KW-0804">Transcription</keyword>
<name>A0A072U5Q1_MEDTR</name>
<comment type="function">
    <text evidence="10">Transcription factor.</text>
</comment>
<reference evidence="16" key="3">
    <citation type="submission" date="2015-04" db="UniProtKB">
        <authorList>
            <consortium name="EnsemblPlants"/>
        </authorList>
    </citation>
    <scope>IDENTIFICATION</scope>
    <source>
        <strain evidence="16">cv. Jemalong A17</strain>
    </source>
</reference>
<dbReference type="EnsemblPlants" id="KEH24992">
    <property type="protein sequence ID" value="KEH24992"/>
    <property type="gene ID" value="MTR_6g011610"/>
</dbReference>
<dbReference type="AlphaFoldDB" id="A0A072U5Q1"/>
<evidence type="ECO:0000256" key="3">
    <source>
        <dbReference type="ARBA" id="ARBA00023125"/>
    </source>
</evidence>
<dbReference type="PRINTS" id="PR00031">
    <property type="entry name" value="HTHREPRESSR"/>
</dbReference>
<dbReference type="ExpressionAtlas" id="A0A072U5Q1">
    <property type="expression patterns" value="differential"/>
</dbReference>
<evidence type="ECO:0000313" key="16">
    <source>
        <dbReference type="EnsemblPlants" id="KEH24992"/>
    </source>
</evidence>
<reference evidence="14 17" key="1">
    <citation type="journal article" date="2011" name="Nature">
        <title>The Medicago genome provides insight into the evolution of rhizobial symbioses.</title>
        <authorList>
            <person name="Young N.D."/>
            <person name="Debelle F."/>
            <person name="Oldroyd G.E."/>
            <person name="Geurts R."/>
            <person name="Cannon S.B."/>
            <person name="Udvardi M.K."/>
            <person name="Benedito V.A."/>
            <person name="Mayer K.F."/>
            <person name="Gouzy J."/>
            <person name="Schoof H."/>
            <person name="Van de Peer Y."/>
            <person name="Proost S."/>
            <person name="Cook D.R."/>
            <person name="Meyers B.C."/>
            <person name="Spannagl M."/>
            <person name="Cheung F."/>
            <person name="De Mita S."/>
            <person name="Krishnakumar V."/>
            <person name="Gundlach H."/>
            <person name="Zhou S."/>
            <person name="Mudge J."/>
            <person name="Bharti A.K."/>
            <person name="Murray J.D."/>
            <person name="Naoumkina M.A."/>
            <person name="Rosen B."/>
            <person name="Silverstein K.A."/>
            <person name="Tang H."/>
            <person name="Rombauts S."/>
            <person name="Zhao P.X."/>
            <person name="Zhou P."/>
            <person name="Barbe V."/>
            <person name="Bardou P."/>
            <person name="Bechner M."/>
            <person name="Bellec A."/>
            <person name="Berger A."/>
            <person name="Berges H."/>
            <person name="Bidwell S."/>
            <person name="Bisseling T."/>
            <person name="Choisne N."/>
            <person name="Couloux A."/>
            <person name="Denny R."/>
            <person name="Deshpande S."/>
            <person name="Dai X."/>
            <person name="Doyle J.J."/>
            <person name="Dudez A.M."/>
            <person name="Farmer A.D."/>
            <person name="Fouteau S."/>
            <person name="Franken C."/>
            <person name="Gibelin C."/>
            <person name="Gish J."/>
            <person name="Goldstein S."/>
            <person name="Gonzalez A.J."/>
            <person name="Green P.J."/>
            <person name="Hallab A."/>
            <person name="Hartog M."/>
            <person name="Hua A."/>
            <person name="Humphray S.J."/>
            <person name="Jeong D.H."/>
            <person name="Jing Y."/>
            <person name="Jocker A."/>
            <person name="Kenton S.M."/>
            <person name="Kim D.J."/>
            <person name="Klee K."/>
            <person name="Lai H."/>
            <person name="Lang C."/>
            <person name="Lin S."/>
            <person name="Macmil S.L."/>
            <person name="Magdelenat G."/>
            <person name="Matthews L."/>
            <person name="McCorrison J."/>
            <person name="Monaghan E.L."/>
            <person name="Mun J.H."/>
            <person name="Najar F.Z."/>
            <person name="Nicholson C."/>
            <person name="Noirot C."/>
            <person name="O'Bleness M."/>
            <person name="Paule C.R."/>
            <person name="Poulain J."/>
            <person name="Prion F."/>
            <person name="Qin B."/>
            <person name="Qu C."/>
            <person name="Retzel E.F."/>
            <person name="Riddle C."/>
            <person name="Sallet E."/>
            <person name="Samain S."/>
            <person name="Samson N."/>
            <person name="Sanders I."/>
            <person name="Saurat O."/>
            <person name="Scarpelli C."/>
            <person name="Schiex T."/>
            <person name="Segurens B."/>
            <person name="Severin A.J."/>
            <person name="Sherrier D.J."/>
            <person name="Shi R."/>
            <person name="Sims S."/>
            <person name="Singer S.R."/>
            <person name="Sinharoy S."/>
            <person name="Sterck L."/>
            <person name="Viollet A."/>
            <person name="Wang B.B."/>
            <person name="Wang K."/>
            <person name="Wang M."/>
            <person name="Wang X."/>
            <person name="Warfsmann J."/>
            <person name="Weissenbach J."/>
            <person name="White D.D."/>
            <person name="White J.D."/>
            <person name="Wiley G.B."/>
            <person name="Wincker P."/>
            <person name="Xing Y."/>
            <person name="Yang L."/>
            <person name="Yao Z."/>
            <person name="Ying F."/>
            <person name="Zhai J."/>
            <person name="Zhou L."/>
            <person name="Zuber A."/>
            <person name="Denarie J."/>
            <person name="Dixon R.A."/>
            <person name="May G.D."/>
            <person name="Schwartz D.C."/>
            <person name="Rogers J."/>
            <person name="Quetier F."/>
            <person name="Town C.D."/>
            <person name="Roe B.A."/>
        </authorList>
    </citation>
    <scope>NUCLEOTIDE SEQUENCE [LARGE SCALE GENOMIC DNA]</scope>
    <source>
        <strain evidence="14">A17</strain>
        <strain evidence="16 17">cv. Jemalong A17</strain>
    </source>
</reference>
<dbReference type="GO" id="GO:0045893">
    <property type="term" value="P:positive regulation of DNA-templated transcription"/>
    <property type="evidence" value="ECO:0000318"/>
    <property type="project" value="GO_Central"/>
</dbReference>
<dbReference type="GO" id="GO:0005634">
    <property type="term" value="C:nucleus"/>
    <property type="evidence" value="ECO:0000318"/>
    <property type="project" value="GO_Central"/>
</dbReference>
<keyword evidence="4 8" id="KW-0371">Homeobox</keyword>
<dbReference type="SMART" id="SM00389">
    <property type="entry name" value="HOX"/>
    <property type="match status" value="1"/>
</dbReference>
<dbReference type="OrthoDB" id="6159439at2759"/>
<dbReference type="Gramene" id="rna34279">
    <property type="protein sequence ID" value="RHN50031.1"/>
    <property type="gene ID" value="gene34279"/>
</dbReference>
<evidence type="ECO:0000256" key="8">
    <source>
        <dbReference type="PROSITE-ProRule" id="PRU00108"/>
    </source>
</evidence>
<evidence type="ECO:0000256" key="2">
    <source>
        <dbReference type="ARBA" id="ARBA00023015"/>
    </source>
</evidence>